<evidence type="ECO:0000256" key="15">
    <source>
        <dbReference type="ARBA" id="ARBA00033270"/>
    </source>
</evidence>
<dbReference type="PROSITE" id="PS00428">
    <property type="entry name" value="FTSW_RODA_SPOVE"/>
    <property type="match status" value="1"/>
</dbReference>
<feature type="transmembrane region" description="Helical" evidence="23">
    <location>
        <begin position="84"/>
        <end position="104"/>
    </location>
</feature>
<dbReference type="InterPro" id="IPR001182">
    <property type="entry name" value="FtsW/RodA"/>
</dbReference>
<dbReference type="PANTHER" id="PTHR30474">
    <property type="entry name" value="CELL CYCLE PROTEIN"/>
    <property type="match status" value="1"/>
</dbReference>
<comment type="catalytic activity">
    <reaction evidence="20">
        <text>[GlcNAc-(1-&gt;4)-Mur2Ac(oyl-L-Ala-gamma-D-Glu-L-Lys-D-Ala-D-Ala)](n)-di-trans,octa-cis-undecaprenyl diphosphate + beta-D-GlcNAc-(1-&gt;4)-Mur2Ac(oyl-L-Ala-gamma-D-Glu-L-Lys-D-Ala-D-Ala)-di-trans,octa-cis-undecaprenyl diphosphate = [GlcNAc-(1-&gt;4)-Mur2Ac(oyl-L-Ala-gamma-D-Glu-L-Lys-D-Ala-D-Ala)](n+1)-di-trans,octa-cis-undecaprenyl diphosphate + di-trans,octa-cis-undecaprenyl diphosphate + H(+)</text>
        <dbReference type="Rhea" id="RHEA:23708"/>
        <dbReference type="Rhea" id="RHEA-COMP:9602"/>
        <dbReference type="Rhea" id="RHEA-COMP:9603"/>
        <dbReference type="ChEBI" id="CHEBI:15378"/>
        <dbReference type="ChEBI" id="CHEBI:58405"/>
        <dbReference type="ChEBI" id="CHEBI:60033"/>
        <dbReference type="ChEBI" id="CHEBI:78435"/>
        <dbReference type="EC" id="2.4.99.28"/>
    </reaction>
</comment>
<keyword evidence="5" id="KW-0328">Glycosyltransferase</keyword>
<organism evidence="24 25">
    <name type="scientific">Brachybacterium sacelli</name>
    <dbReference type="NCBI Taxonomy" id="173364"/>
    <lineage>
        <taxon>Bacteria</taxon>
        <taxon>Bacillati</taxon>
        <taxon>Actinomycetota</taxon>
        <taxon>Actinomycetes</taxon>
        <taxon>Micrococcales</taxon>
        <taxon>Dermabacteraceae</taxon>
        <taxon>Brachybacterium</taxon>
    </lineage>
</organism>
<dbReference type="NCBIfam" id="TIGR02614">
    <property type="entry name" value="ftsW"/>
    <property type="match status" value="1"/>
</dbReference>
<feature type="compositionally biased region" description="Basic and acidic residues" evidence="22">
    <location>
        <begin position="1"/>
        <end position="12"/>
    </location>
</feature>
<evidence type="ECO:0000256" key="18">
    <source>
        <dbReference type="ARBA" id="ARBA00041418"/>
    </source>
</evidence>
<dbReference type="Proteomes" id="UP001519290">
    <property type="component" value="Unassembled WGS sequence"/>
</dbReference>
<keyword evidence="3" id="KW-1003">Cell membrane</keyword>
<evidence type="ECO:0000256" key="1">
    <source>
        <dbReference type="ARBA" id="ARBA00004651"/>
    </source>
</evidence>
<keyword evidence="9" id="KW-0573">Peptidoglycan synthesis</keyword>
<feature type="compositionally biased region" description="Basic residues" evidence="22">
    <location>
        <begin position="434"/>
        <end position="476"/>
    </location>
</feature>
<keyword evidence="11 23" id="KW-0472">Membrane</keyword>
<keyword evidence="6" id="KW-0808">Transferase</keyword>
<evidence type="ECO:0000256" key="16">
    <source>
        <dbReference type="ARBA" id="ARBA00038053"/>
    </source>
</evidence>
<proteinExistence type="inferred from homology"/>
<sequence length="476" mass="51020">MTIEETRRDARRSTGVVRPDEEQPLGNIGTRVREGVGGWLRSPALDFYGLLVIGTLLISVGLVMVLSSTAVLNISRGDSGYSGLLRQGTFAAMGLVLLVVTACLPPSFYRKAAWPLLGLGIALQSLVHTPLGVAVDGNRNWISVGGQTLQPSEFLKLALAVWLGALLATKRPLLHKPFHLIVPLLPGVLVSLGLVILGHDLGTTLVMAMLVAAAVWVAGVPRRWFMAAGIAGLAGVIALTITSSNRMSRIENWMHGTCEGDSCYQAEQGLMGLAEGGWWGVGLGESRQKWGRLPAAEDDYIFAIIGEELGLIGTLGVLALFTVLALIMFRMITRIDDHFMQITVAGISAWLLGQAFVNMMVVTGLMPVIGVPLPFISSGGSALLASMTALGLLLSFARREPGAPEAISARMGSVRRSISVLPAPRDTAAEDRPKRAKRAKKPKPATKRKPAKKPKPARRTKRAQRSTRPSSSRRTR</sequence>
<gene>
    <name evidence="24" type="ORF">JOF43_002152</name>
</gene>
<keyword evidence="8" id="KW-0133">Cell shape</keyword>
<evidence type="ECO:0000256" key="11">
    <source>
        <dbReference type="ARBA" id="ARBA00023136"/>
    </source>
</evidence>
<keyword evidence="10 23" id="KW-1133">Transmembrane helix</keyword>
<feature type="transmembrane region" description="Helical" evidence="23">
    <location>
        <begin position="375"/>
        <end position="397"/>
    </location>
</feature>
<feature type="region of interest" description="Disordered" evidence="22">
    <location>
        <begin position="1"/>
        <end position="26"/>
    </location>
</feature>
<feature type="transmembrane region" description="Helical" evidence="23">
    <location>
        <begin position="344"/>
        <end position="369"/>
    </location>
</feature>
<evidence type="ECO:0000256" key="3">
    <source>
        <dbReference type="ARBA" id="ARBA00022475"/>
    </source>
</evidence>
<dbReference type="Pfam" id="PF01098">
    <property type="entry name" value="FTSW_RODA_SPOVE"/>
    <property type="match status" value="1"/>
</dbReference>
<keyword evidence="12" id="KW-0131">Cell cycle</keyword>
<feature type="transmembrane region" description="Helical" evidence="23">
    <location>
        <begin position="47"/>
        <end position="72"/>
    </location>
</feature>
<feature type="transmembrane region" description="Helical" evidence="23">
    <location>
        <begin position="203"/>
        <end position="219"/>
    </location>
</feature>
<comment type="similarity">
    <text evidence="16">Belongs to the SEDS family. FtsW subfamily.</text>
</comment>
<evidence type="ECO:0000256" key="23">
    <source>
        <dbReference type="SAM" id="Phobius"/>
    </source>
</evidence>
<feature type="transmembrane region" description="Helical" evidence="23">
    <location>
        <begin position="309"/>
        <end position="332"/>
    </location>
</feature>
<reference evidence="24 25" key="1">
    <citation type="submission" date="2021-03" db="EMBL/GenBank/DDBJ databases">
        <title>Sequencing the genomes of 1000 actinobacteria strains.</title>
        <authorList>
            <person name="Klenk H.-P."/>
        </authorList>
    </citation>
    <scope>NUCLEOTIDE SEQUENCE [LARGE SCALE GENOMIC DNA]</scope>
    <source>
        <strain evidence="24 25">DSM 14566</strain>
    </source>
</reference>
<protein>
    <recommendedName>
        <fullName evidence="17">Probable peptidoglycan glycosyltransferase FtsW</fullName>
        <ecNumber evidence="19">2.4.99.28</ecNumber>
    </recommendedName>
    <alternativeName>
        <fullName evidence="18">Cell division protein FtsW</fullName>
    </alternativeName>
    <alternativeName>
        <fullName evidence="15">Cell wall polymerase</fullName>
    </alternativeName>
    <alternativeName>
        <fullName evidence="14">Peptidoglycan polymerase</fullName>
    </alternativeName>
</protein>
<evidence type="ECO:0000256" key="5">
    <source>
        <dbReference type="ARBA" id="ARBA00022676"/>
    </source>
</evidence>
<dbReference type="RefSeq" id="WP_209901887.1">
    <property type="nucleotide sequence ID" value="NZ_BAAAJW010000003.1"/>
</dbReference>
<evidence type="ECO:0000256" key="20">
    <source>
        <dbReference type="ARBA" id="ARBA00049902"/>
    </source>
</evidence>
<comment type="pathway">
    <text evidence="2">Cell wall biogenesis; peptidoglycan biosynthesis.</text>
</comment>
<evidence type="ECO:0000256" key="13">
    <source>
        <dbReference type="ARBA" id="ARBA00023316"/>
    </source>
</evidence>
<comment type="function">
    <text evidence="21">Peptidoglycan polymerase that is essential for cell division.</text>
</comment>
<dbReference type="EC" id="2.4.99.28" evidence="19"/>
<comment type="subcellular location">
    <subcellularLocation>
        <location evidence="1">Cell membrane</location>
        <topology evidence="1">Multi-pass membrane protein</topology>
    </subcellularLocation>
</comment>
<evidence type="ECO:0000256" key="12">
    <source>
        <dbReference type="ARBA" id="ARBA00023306"/>
    </source>
</evidence>
<evidence type="ECO:0000256" key="6">
    <source>
        <dbReference type="ARBA" id="ARBA00022679"/>
    </source>
</evidence>
<feature type="transmembrane region" description="Helical" evidence="23">
    <location>
        <begin position="180"/>
        <end position="197"/>
    </location>
</feature>
<keyword evidence="25" id="KW-1185">Reference proteome</keyword>
<evidence type="ECO:0000256" key="4">
    <source>
        <dbReference type="ARBA" id="ARBA00022618"/>
    </source>
</evidence>
<feature type="transmembrane region" description="Helical" evidence="23">
    <location>
        <begin position="224"/>
        <end position="244"/>
    </location>
</feature>
<evidence type="ECO:0000256" key="10">
    <source>
        <dbReference type="ARBA" id="ARBA00022989"/>
    </source>
</evidence>
<dbReference type="InterPro" id="IPR013437">
    <property type="entry name" value="FtsW"/>
</dbReference>
<evidence type="ECO:0000256" key="19">
    <source>
        <dbReference type="ARBA" id="ARBA00044770"/>
    </source>
</evidence>
<evidence type="ECO:0000256" key="17">
    <source>
        <dbReference type="ARBA" id="ARBA00041185"/>
    </source>
</evidence>
<evidence type="ECO:0000256" key="22">
    <source>
        <dbReference type="SAM" id="MobiDB-lite"/>
    </source>
</evidence>
<dbReference type="GO" id="GO:0051301">
    <property type="term" value="P:cell division"/>
    <property type="evidence" value="ECO:0007669"/>
    <property type="project" value="UniProtKB-KW"/>
</dbReference>
<keyword evidence="4 24" id="KW-0132">Cell division</keyword>
<name>A0ABS4X171_9MICO</name>
<evidence type="ECO:0000256" key="14">
    <source>
        <dbReference type="ARBA" id="ARBA00032370"/>
    </source>
</evidence>
<feature type="region of interest" description="Disordered" evidence="22">
    <location>
        <begin position="420"/>
        <end position="476"/>
    </location>
</feature>
<dbReference type="EMBL" id="JAGIOD010000001">
    <property type="protein sequence ID" value="MBP2382195.1"/>
    <property type="molecule type" value="Genomic_DNA"/>
</dbReference>
<evidence type="ECO:0000256" key="8">
    <source>
        <dbReference type="ARBA" id="ARBA00022960"/>
    </source>
</evidence>
<dbReference type="InterPro" id="IPR018365">
    <property type="entry name" value="Cell_cycle_FtsW-rel_CS"/>
</dbReference>
<comment type="caution">
    <text evidence="24">The sequence shown here is derived from an EMBL/GenBank/DDBJ whole genome shotgun (WGS) entry which is preliminary data.</text>
</comment>
<evidence type="ECO:0000313" key="24">
    <source>
        <dbReference type="EMBL" id="MBP2382195.1"/>
    </source>
</evidence>
<evidence type="ECO:0000256" key="7">
    <source>
        <dbReference type="ARBA" id="ARBA00022692"/>
    </source>
</evidence>
<dbReference type="PANTHER" id="PTHR30474:SF2">
    <property type="entry name" value="PEPTIDOGLYCAN GLYCOSYLTRANSFERASE FTSW-RELATED"/>
    <property type="match status" value="1"/>
</dbReference>
<evidence type="ECO:0000256" key="21">
    <source>
        <dbReference type="ARBA" id="ARBA00049966"/>
    </source>
</evidence>
<keyword evidence="7 23" id="KW-0812">Transmembrane</keyword>
<accession>A0ABS4X171</accession>
<evidence type="ECO:0000256" key="9">
    <source>
        <dbReference type="ARBA" id="ARBA00022984"/>
    </source>
</evidence>
<evidence type="ECO:0000256" key="2">
    <source>
        <dbReference type="ARBA" id="ARBA00004752"/>
    </source>
</evidence>
<keyword evidence="13" id="KW-0961">Cell wall biogenesis/degradation</keyword>
<evidence type="ECO:0000313" key="25">
    <source>
        <dbReference type="Proteomes" id="UP001519290"/>
    </source>
</evidence>